<comment type="caution">
    <text evidence="1">The sequence shown here is derived from an EMBL/GenBank/DDBJ whole genome shotgun (WGS) entry which is preliminary data.</text>
</comment>
<reference evidence="1 2" key="1">
    <citation type="submission" date="2015-01" db="EMBL/GenBank/DDBJ databases">
        <title>Evolution of Trichinella species and genotypes.</title>
        <authorList>
            <person name="Korhonen P.K."/>
            <person name="Edoardo P."/>
            <person name="Giuseppe L.R."/>
            <person name="Gasser R.B."/>
        </authorList>
    </citation>
    <scope>NUCLEOTIDE SEQUENCE [LARGE SCALE GENOMIC DNA]</scope>
    <source>
        <strain evidence="1">ISS470</strain>
    </source>
</reference>
<keyword evidence="2" id="KW-1185">Reference proteome</keyword>
<dbReference type="EMBL" id="JYDT01000029">
    <property type="protein sequence ID" value="KRY89687.1"/>
    <property type="molecule type" value="Genomic_DNA"/>
</dbReference>
<organism evidence="1 2">
    <name type="scientific">Trichinella pseudospiralis</name>
    <name type="common">Parasitic roundworm</name>
    <dbReference type="NCBI Taxonomy" id="6337"/>
    <lineage>
        <taxon>Eukaryota</taxon>
        <taxon>Metazoa</taxon>
        <taxon>Ecdysozoa</taxon>
        <taxon>Nematoda</taxon>
        <taxon>Enoplea</taxon>
        <taxon>Dorylaimia</taxon>
        <taxon>Trichinellida</taxon>
        <taxon>Trichinellidae</taxon>
        <taxon>Trichinella</taxon>
    </lineage>
</organism>
<dbReference type="AlphaFoldDB" id="A0A0V1FUH7"/>
<accession>A0A0V1FUH7</accession>
<sequence>MRKINAESELMIKVNTANIPLKIRNLDLLQHPALELPLNTTLLKQRKAMRAFLESVSSSSSMKEMYNQIYEIFTGIIAKAAKAFVNLNKAINPCYERTEMKMMDNIVVQ</sequence>
<evidence type="ECO:0000313" key="1">
    <source>
        <dbReference type="EMBL" id="KRY89687.1"/>
    </source>
</evidence>
<name>A0A0V1FUH7_TRIPS</name>
<gene>
    <name evidence="1" type="ORF">T4D_8595</name>
</gene>
<evidence type="ECO:0000313" key="2">
    <source>
        <dbReference type="Proteomes" id="UP000054995"/>
    </source>
</evidence>
<proteinExistence type="predicted"/>
<protein>
    <submittedName>
        <fullName evidence="1">Uncharacterized protein</fullName>
    </submittedName>
</protein>
<dbReference type="Proteomes" id="UP000054995">
    <property type="component" value="Unassembled WGS sequence"/>
</dbReference>